<dbReference type="PROSITE" id="PS50883">
    <property type="entry name" value="EAL"/>
    <property type="match status" value="1"/>
</dbReference>
<name>A0A917S5C2_9BACL</name>
<gene>
    <name evidence="2" type="ORF">GCM10007968_18260</name>
</gene>
<dbReference type="PANTHER" id="PTHR33121">
    <property type="entry name" value="CYCLIC DI-GMP PHOSPHODIESTERASE PDEF"/>
    <property type="match status" value="1"/>
</dbReference>
<accession>A0A917S5C2</accession>
<dbReference type="GO" id="GO:0071111">
    <property type="term" value="F:cyclic-guanylate-specific phosphodiesterase activity"/>
    <property type="evidence" value="ECO:0007669"/>
    <property type="project" value="InterPro"/>
</dbReference>
<evidence type="ECO:0000313" key="3">
    <source>
        <dbReference type="Proteomes" id="UP000654670"/>
    </source>
</evidence>
<dbReference type="RefSeq" id="WP_188802785.1">
    <property type="nucleotide sequence ID" value="NZ_BMOK01000006.1"/>
</dbReference>
<dbReference type="PANTHER" id="PTHR33121:SF76">
    <property type="entry name" value="SIGNALING PROTEIN"/>
    <property type="match status" value="1"/>
</dbReference>
<protein>
    <recommendedName>
        <fullName evidence="1">EAL domain-containing protein</fullName>
    </recommendedName>
</protein>
<organism evidence="2 3">
    <name type="scientific">Sporolactobacillus putidus</name>
    <dbReference type="NCBI Taxonomy" id="492735"/>
    <lineage>
        <taxon>Bacteria</taxon>
        <taxon>Bacillati</taxon>
        <taxon>Bacillota</taxon>
        <taxon>Bacilli</taxon>
        <taxon>Bacillales</taxon>
        <taxon>Sporolactobacillaceae</taxon>
        <taxon>Sporolactobacillus</taxon>
    </lineage>
</organism>
<dbReference type="InterPro" id="IPR035919">
    <property type="entry name" value="EAL_sf"/>
</dbReference>
<evidence type="ECO:0000313" key="2">
    <source>
        <dbReference type="EMBL" id="GGL54528.1"/>
    </source>
</evidence>
<dbReference type="Pfam" id="PF00563">
    <property type="entry name" value="EAL"/>
    <property type="match status" value="1"/>
</dbReference>
<dbReference type="EMBL" id="BMOK01000006">
    <property type="protein sequence ID" value="GGL54528.1"/>
    <property type="molecule type" value="Genomic_DNA"/>
</dbReference>
<sequence length="209" mass="24028">MKALFRSQLFTNPEQAFNLAIKRGQLYELDSRSLRKAVYTYFKTGYLEKGKKLFINVYPSTVLNSNFIPLIDTVIDRFPASSQSIILEFVENEKIRDFDEIENAVRELKKHGLGMAIDDFVKGIDDINRTIELDADYIKLDRYFTSSLFASKRKQAYVKFLVQYCSQFKLKLILEGLETARDIDVARSLGIQYAQGFALGKPEPLALIL</sequence>
<dbReference type="SUPFAM" id="SSF141868">
    <property type="entry name" value="EAL domain-like"/>
    <property type="match status" value="1"/>
</dbReference>
<dbReference type="Proteomes" id="UP000654670">
    <property type="component" value="Unassembled WGS sequence"/>
</dbReference>
<reference evidence="2" key="2">
    <citation type="submission" date="2020-09" db="EMBL/GenBank/DDBJ databases">
        <authorList>
            <person name="Sun Q."/>
            <person name="Ohkuma M."/>
        </authorList>
    </citation>
    <scope>NUCLEOTIDE SEQUENCE</scope>
    <source>
        <strain evidence="2">JCM 15325</strain>
    </source>
</reference>
<dbReference type="SMART" id="SM00052">
    <property type="entry name" value="EAL"/>
    <property type="match status" value="1"/>
</dbReference>
<proteinExistence type="predicted"/>
<dbReference type="InterPro" id="IPR001633">
    <property type="entry name" value="EAL_dom"/>
</dbReference>
<dbReference type="CDD" id="cd01948">
    <property type="entry name" value="EAL"/>
    <property type="match status" value="1"/>
</dbReference>
<dbReference type="Gene3D" id="3.20.20.450">
    <property type="entry name" value="EAL domain"/>
    <property type="match status" value="1"/>
</dbReference>
<keyword evidence="3" id="KW-1185">Reference proteome</keyword>
<comment type="caution">
    <text evidence="2">The sequence shown here is derived from an EMBL/GenBank/DDBJ whole genome shotgun (WGS) entry which is preliminary data.</text>
</comment>
<dbReference type="InterPro" id="IPR050706">
    <property type="entry name" value="Cyclic-di-GMP_PDE-like"/>
</dbReference>
<feature type="domain" description="EAL" evidence="1">
    <location>
        <begin position="1"/>
        <end position="209"/>
    </location>
</feature>
<evidence type="ECO:0000259" key="1">
    <source>
        <dbReference type="PROSITE" id="PS50883"/>
    </source>
</evidence>
<reference evidence="2" key="1">
    <citation type="journal article" date="2014" name="Int. J. Syst. Evol. Microbiol.">
        <title>Complete genome sequence of Corynebacterium casei LMG S-19264T (=DSM 44701T), isolated from a smear-ripened cheese.</title>
        <authorList>
            <consortium name="US DOE Joint Genome Institute (JGI-PGF)"/>
            <person name="Walter F."/>
            <person name="Albersmeier A."/>
            <person name="Kalinowski J."/>
            <person name="Ruckert C."/>
        </authorList>
    </citation>
    <scope>NUCLEOTIDE SEQUENCE</scope>
    <source>
        <strain evidence="2">JCM 15325</strain>
    </source>
</reference>
<dbReference type="AlphaFoldDB" id="A0A917S5C2"/>